<keyword evidence="1" id="KW-0732">Signal</keyword>
<evidence type="ECO:0000313" key="2">
    <source>
        <dbReference type="EMBL" id="OIJ27618.1"/>
    </source>
</evidence>
<keyword evidence="3" id="KW-1185">Reference proteome</keyword>
<proteinExistence type="predicted"/>
<sequence>MNRILIFAAAAAAGTALALPSPAAAADGREFGEHVVHCAQDVGFSGTHNPGMHQGFHGFTDHECVMA</sequence>
<dbReference type="RefSeq" id="WP_045551781.1">
    <property type="nucleotide sequence ID" value="NZ_JZDQ02000007.1"/>
</dbReference>
<dbReference type="OrthoDB" id="3790708at2"/>
<feature type="chain" id="PRO_5009630617" evidence="1">
    <location>
        <begin position="26"/>
        <end position="67"/>
    </location>
</feature>
<evidence type="ECO:0000256" key="1">
    <source>
        <dbReference type="SAM" id="SignalP"/>
    </source>
</evidence>
<reference evidence="2" key="1">
    <citation type="submission" date="2016-10" db="EMBL/GenBank/DDBJ databases">
        <title>Draft Genome Sequence of Nocardioides luteus Strain BAFB, an Alkane-Degrading Bacterium Isolated from JP-7 Polluted Soil.</title>
        <authorList>
            <person name="Brown L."/>
            <person name="Ruiz O.N."/>
            <person name="Gunasekera T."/>
        </authorList>
    </citation>
    <scope>NUCLEOTIDE SEQUENCE [LARGE SCALE GENOMIC DNA]</scope>
    <source>
        <strain evidence="2">BAFB</strain>
    </source>
</reference>
<protein>
    <submittedName>
        <fullName evidence="2">Uncharacterized protein</fullName>
    </submittedName>
</protein>
<gene>
    <name evidence="2" type="ORF">UG56_006285</name>
</gene>
<dbReference type="STRING" id="1844.UG56_006285"/>
<organism evidence="2 3">
    <name type="scientific">Nocardioides luteus</name>
    <dbReference type="NCBI Taxonomy" id="1844"/>
    <lineage>
        <taxon>Bacteria</taxon>
        <taxon>Bacillati</taxon>
        <taxon>Actinomycetota</taxon>
        <taxon>Actinomycetes</taxon>
        <taxon>Propionibacteriales</taxon>
        <taxon>Nocardioidaceae</taxon>
        <taxon>Nocardioides</taxon>
    </lineage>
</organism>
<dbReference type="AlphaFoldDB" id="A0A1J4N7W5"/>
<feature type="signal peptide" evidence="1">
    <location>
        <begin position="1"/>
        <end position="25"/>
    </location>
</feature>
<accession>A0A1J4N7W5</accession>
<dbReference type="EMBL" id="JZDQ02000007">
    <property type="protein sequence ID" value="OIJ27618.1"/>
    <property type="molecule type" value="Genomic_DNA"/>
</dbReference>
<evidence type="ECO:0000313" key="3">
    <source>
        <dbReference type="Proteomes" id="UP000033772"/>
    </source>
</evidence>
<name>A0A1J4N7W5_9ACTN</name>
<dbReference type="Proteomes" id="UP000033772">
    <property type="component" value="Unassembled WGS sequence"/>
</dbReference>
<comment type="caution">
    <text evidence="2">The sequence shown here is derived from an EMBL/GenBank/DDBJ whole genome shotgun (WGS) entry which is preliminary data.</text>
</comment>